<sequence>MIYFCQTMKKMLITGATNGIGAAAIRQLKDTEVHPILLARSEKKAQEILREIGRGDYYVCDLSDTMSVLQAAQEIISKETTIDYFIANAGVIGYKDTRKTGEGVEMTMQVNFLSHALLVEQLLPVFEKSGTVLAFTSSMLHRSYWLANYDFSTSLNATKHSQFKSYSRSKAAICTYAMWLAKNEKIRVHLLDPGVAATGITRSREDWMDKAMNSVGFLFSKPESSARTILRLIQDEKYKRLSGIYLTKNRDKSPDKRAMETTNQRSLLDQIKKHLPAV</sequence>
<dbReference type="Gene3D" id="3.40.50.720">
    <property type="entry name" value="NAD(P)-binding Rossmann-like Domain"/>
    <property type="match status" value="1"/>
</dbReference>
<name>A0ABP3Y1L9_9FLAO</name>
<organism evidence="2 3">
    <name type="scientific">Wandonia haliotis</name>
    <dbReference type="NCBI Taxonomy" id="574963"/>
    <lineage>
        <taxon>Bacteria</taxon>
        <taxon>Pseudomonadati</taxon>
        <taxon>Bacteroidota</taxon>
        <taxon>Flavobacteriia</taxon>
        <taxon>Flavobacteriales</taxon>
        <taxon>Crocinitomicaceae</taxon>
        <taxon>Wandonia</taxon>
    </lineage>
</organism>
<keyword evidence="3" id="KW-1185">Reference proteome</keyword>
<evidence type="ECO:0000313" key="3">
    <source>
        <dbReference type="Proteomes" id="UP001501126"/>
    </source>
</evidence>
<comment type="caution">
    <text evidence="2">The sequence shown here is derived from an EMBL/GenBank/DDBJ whole genome shotgun (WGS) entry which is preliminary data.</text>
</comment>
<evidence type="ECO:0000256" key="1">
    <source>
        <dbReference type="ARBA" id="ARBA00023002"/>
    </source>
</evidence>
<reference evidence="3" key="1">
    <citation type="journal article" date="2019" name="Int. J. Syst. Evol. Microbiol.">
        <title>The Global Catalogue of Microorganisms (GCM) 10K type strain sequencing project: providing services to taxonomists for standard genome sequencing and annotation.</title>
        <authorList>
            <consortium name="The Broad Institute Genomics Platform"/>
            <consortium name="The Broad Institute Genome Sequencing Center for Infectious Disease"/>
            <person name="Wu L."/>
            <person name="Ma J."/>
        </authorList>
    </citation>
    <scope>NUCLEOTIDE SEQUENCE [LARGE SCALE GENOMIC DNA]</scope>
    <source>
        <strain evidence="3">JCM 16083</strain>
    </source>
</reference>
<protein>
    <submittedName>
        <fullName evidence="2">Uncharacterized protein</fullName>
    </submittedName>
</protein>
<dbReference type="EMBL" id="BAAAFH010000003">
    <property type="protein sequence ID" value="GAA0874146.1"/>
    <property type="molecule type" value="Genomic_DNA"/>
</dbReference>
<proteinExistence type="predicted"/>
<evidence type="ECO:0000313" key="2">
    <source>
        <dbReference type="EMBL" id="GAA0874146.1"/>
    </source>
</evidence>
<dbReference type="PRINTS" id="PR00081">
    <property type="entry name" value="GDHRDH"/>
</dbReference>
<dbReference type="PANTHER" id="PTHR43157:SF31">
    <property type="entry name" value="PHOSPHATIDYLINOSITOL-GLYCAN BIOSYNTHESIS CLASS F PROTEIN"/>
    <property type="match status" value="1"/>
</dbReference>
<accession>A0ABP3Y1L9</accession>
<dbReference type="Proteomes" id="UP001501126">
    <property type="component" value="Unassembled WGS sequence"/>
</dbReference>
<dbReference type="PANTHER" id="PTHR43157">
    <property type="entry name" value="PHOSPHATIDYLINOSITOL-GLYCAN BIOSYNTHESIS CLASS F PROTEIN-RELATED"/>
    <property type="match status" value="1"/>
</dbReference>
<keyword evidence="1" id="KW-0560">Oxidoreductase</keyword>
<dbReference type="SUPFAM" id="SSF51735">
    <property type="entry name" value="NAD(P)-binding Rossmann-fold domains"/>
    <property type="match status" value="1"/>
</dbReference>
<dbReference type="InterPro" id="IPR002347">
    <property type="entry name" value="SDR_fam"/>
</dbReference>
<dbReference type="Pfam" id="PF00106">
    <property type="entry name" value="adh_short"/>
    <property type="match status" value="1"/>
</dbReference>
<dbReference type="InterPro" id="IPR036291">
    <property type="entry name" value="NAD(P)-bd_dom_sf"/>
</dbReference>
<gene>
    <name evidence="2" type="ORF">GCM10009118_05540</name>
</gene>